<dbReference type="EMBL" id="LAZR01046680">
    <property type="protein sequence ID" value="KKK95978.1"/>
    <property type="molecule type" value="Genomic_DNA"/>
</dbReference>
<dbReference type="Pfam" id="PF12850">
    <property type="entry name" value="Metallophos_2"/>
    <property type="match status" value="1"/>
</dbReference>
<dbReference type="SUPFAM" id="SSF56300">
    <property type="entry name" value="Metallo-dependent phosphatases"/>
    <property type="match status" value="1"/>
</dbReference>
<evidence type="ECO:0000313" key="2">
    <source>
        <dbReference type="EMBL" id="KKK95978.1"/>
    </source>
</evidence>
<reference evidence="2" key="1">
    <citation type="journal article" date="2015" name="Nature">
        <title>Complex archaea that bridge the gap between prokaryotes and eukaryotes.</title>
        <authorList>
            <person name="Spang A."/>
            <person name="Saw J.H."/>
            <person name="Jorgensen S.L."/>
            <person name="Zaremba-Niedzwiedzka K."/>
            <person name="Martijn J."/>
            <person name="Lind A.E."/>
            <person name="van Eijk R."/>
            <person name="Schleper C."/>
            <person name="Guy L."/>
            <person name="Ettema T.J."/>
        </authorList>
    </citation>
    <scope>NUCLEOTIDE SEQUENCE</scope>
</reference>
<gene>
    <name evidence="2" type="ORF">LCGC14_2667400</name>
</gene>
<protein>
    <recommendedName>
        <fullName evidence="1">Calcineurin-like phosphoesterase domain-containing protein</fullName>
    </recommendedName>
</protein>
<feature type="domain" description="Calcineurin-like phosphoesterase" evidence="1">
    <location>
        <begin position="15"/>
        <end position="159"/>
    </location>
</feature>
<dbReference type="InterPro" id="IPR024654">
    <property type="entry name" value="Calcineurin-like_PHP_lpxH"/>
</dbReference>
<proteinExistence type="predicted"/>
<comment type="caution">
    <text evidence="2">The sequence shown here is derived from an EMBL/GenBank/DDBJ whole genome shotgun (WGS) entry which is preliminary data.</text>
</comment>
<accession>A0A0F8ZQ82</accession>
<evidence type="ECO:0000259" key="1">
    <source>
        <dbReference type="Pfam" id="PF12850"/>
    </source>
</evidence>
<dbReference type="AlphaFoldDB" id="A0A0F8ZQ82"/>
<organism evidence="2">
    <name type="scientific">marine sediment metagenome</name>
    <dbReference type="NCBI Taxonomy" id="412755"/>
    <lineage>
        <taxon>unclassified sequences</taxon>
        <taxon>metagenomes</taxon>
        <taxon>ecological metagenomes</taxon>
    </lineage>
</organism>
<name>A0A0F8ZQ82_9ZZZZ</name>
<dbReference type="InterPro" id="IPR029052">
    <property type="entry name" value="Metallo-depent_PP-like"/>
</dbReference>
<sequence length="192" mass="22778">MQIPTVVVLSDIWFTADTHFGHHNAIRYCGRPFQDKREMDRVMIENWNRVVKPRDTVYHLGDVSFYGEIQTTAIIQKLRGKKIMIRGNHDKGEAYYLRAGFTQYIQSRPATPAKFEEFFLSHYPYWECYTHDDRGHKFADRMLKQQGNRWLLCGHVHEVWKNKGRCINVGVDQWNFTPVHIDEIRAYKESLG</sequence>
<dbReference type="Gene3D" id="3.60.21.10">
    <property type="match status" value="1"/>
</dbReference>